<evidence type="ECO:0000259" key="1">
    <source>
        <dbReference type="Pfam" id="PF00386"/>
    </source>
</evidence>
<reference evidence="2" key="1">
    <citation type="submission" date="2018-11" db="EMBL/GenBank/DDBJ databases">
        <authorList>
            <person name="Alioto T."/>
            <person name="Alioto T."/>
        </authorList>
    </citation>
    <scope>NUCLEOTIDE SEQUENCE</scope>
</reference>
<dbReference type="Proteomes" id="UP000596742">
    <property type="component" value="Unassembled WGS sequence"/>
</dbReference>
<sequence>MLHSKIQDFSGKTSAIQSDIDKVMSTANNNNGLLVGHDSRLDDLNAKFNAMNSRVAMTAHPSSSATLRGIIKFDDVTFSVGINNLPTYKSTGKFVVEKEGLYLISVDIFSKTNGAYYQIYKNSIVISDTRIAYYRSPPSVMQHTGTVVVVRQLRPNDSLWVNFPGNYYIYAGVWSTLTIVKMK</sequence>
<feature type="domain" description="C1q" evidence="1">
    <location>
        <begin position="62"/>
        <end position="169"/>
    </location>
</feature>
<organism evidence="2 3">
    <name type="scientific">Mytilus galloprovincialis</name>
    <name type="common">Mediterranean mussel</name>
    <dbReference type="NCBI Taxonomy" id="29158"/>
    <lineage>
        <taxon>Eukaryota</taxon>
        <taxon>Metazoa</taxon>
        <taxon>Spiralia</taxon>
        <taxon>Lophotrochozoa</taxon>
        <taxon>Mollusca</taxon>
        <taxon>Bivalvia</taxon>
        <taxon>Autobranchia</taxon>
        <taxon>Pteriomorphia</taxon>
        <taxon>Mytilida</taxon>
        <taxon>Mytiloidea</taxon>
        <taxon>Mytilidae</taxon>
        <taxon>Mytilinae</taxon>
        <taxon>Mytilus</taxon>
    </lineage>
</organism>
<dbReference type="InterPro" id="IPR008983">
    <property type="entry name" value="Tumour_necrosis_fac-like_dom"/>
</dbReference>
<dbReference type="SUPFAM" id="SSF49842">
    <property type="entry name" value="TNF-like"/>
    <property type="match status" value="1"/>
</dbReference>
<protein>
    <recommendedName>
        <fullName evidence="1">C1q domain-containing protein</fullName>
    </recommendedName>
</protein>
<comment type="caution">
    <text evidence="2">The sequence shown here is derived from an EMBL/GenBank/DDBJ whole genome shotgun (WGS) entry which is preliminary data.</text>
</comment>
<gene>
    <name evidence="2" type="ORF">MGAL_10B089172</name>
</gene>
<proteinExistence type="predicted"/>
<dbReference type="InterPro" id="IPR001073">
    <property type="entry name" value="C1q_dom"/>
</dbReference>
<name>A0A8B6G9V5_MYTGA</name>
<dbReference type="Pfam" id="PF00386">
    <property type="entry name" value="C1q"/>
    <property type="match status" value="1"/>
</dbReference>
<keyword evidence="3" id="KW-1185">Reference proteome</keyword>
<accession>A0A8B6G9V5</accession>
<evidence type="ECO:0000313" key="2">
    <source>
        <dbReference type="EMBL" id="VDI60907.1"/>
    </source>
</evidence>
<dbReference type="AlphaFoldDB" id="A0A8B6G9V5"/>
<dbReference type="EMBL" id="UYJE01008079">
    <property type="protein sequence ID" value="VDI60907.1"/>
    <property type="molecule type" value="Genomic_DNA"/>
</dbReference>
<dbReference type="Gene3D" id="2.60.120.40">
    <property type="match status" value="1"/>
</dbReference>
<evidence type="ECO:0000313" key="3">
    <source>
        <dbReference type="Proteomes" id="UP000596742"/>
    </source>
</evidence>
<dbReference type="OrthoDB" id="10488640at2759"/>